<gene>
    <name evidence="2" type="ORF">H8E29_06175</name>
</gene>
<dbReference type="GO" id="GO:0005829">
    <property type="term" value="C:cytosol"/>
    <property type="evidence" value="ECO:0007669"/>
    <property type="project" value="TreeGrafter"/>
</dbReference>
<comment type="caution">
    <text evidence="2">The sequence shown here is derived from an EMBL/GenBank/DDBJ whole genome shotgun (WGS) entry which is preliminary data.</text>
</comment>
<dbReference type="Pfam" id="PF01042">
    <property type="entry name" value="Ribonuc_L-PSP"/>
    <property type="match status" value="1"/>
</dbReference>
<dbReference type="InterPro" id="IPR006056">
    <property type="entry name" value="RidA"/>
</dbReference>
<evidence type="ECO:0000313" key="3">
    <source>
        <dbReference type="Proteomes" id="UP000614469"/>
    </source>
</evidence>
<protein>
    <submittedName>
        <fullName evidence="2">RidA family protein</fullName>
    </submittedName>
</protein>
<evidence type="ECO:0000256" key="1">
    <source>
        <dbReference type="ARBA" id="ARBA00010552"/>
    </source>
</evidence>
<comment type="similarity">
    <text evidence="1">Belongs to the RutC family.</text>
</comment>
<dbReference type="PANTHER" id="PTHR11803">
    <property type="entry name" value="2-IMINOBUTANOATE/2-IMINOPROPANOATE DEAMINASE RIDA"/>
    <property type="match status" value="1"/>
</dbReference>
<proteinExistence type="inferred from homology"/>
<dbReference type="EMBL" id="JACNJN010000080">
    <property type="protein sequence ID" value="MBC8334833.1"/>
    <property type="molecule type" value="Genomic_DNA"/>
</dbReference>
<dbReference type="PANTHER" id="PTHR11803:SF58">
    <property type="entry name" value="PROTEIN HMF1-RELATED"/>
    <property type="match status" value="1"/>
</dbReference>
<dbReference type="Gene3D" id="3.30.1330.40">
    <property type="entry name" value="RutC-like"/>
    <property type="match status" value="1"/>
</dbReference>
<dbReference type="InterPro" id="IPR006175">
    <property type="entry name" value="YjgF/YER057c/UK114"/>
</dbReference>
<dbReference type="AlphaFoldDB" id="A0A8J6NK88"/>
<dbReference type="FunFam" id="3.30.1330.40:FF:000001">
    <property type="entry name" value="L-PSP family endoribonuclease"/>
    <property type="match status" value="1"/>
</dbReference>
<evidence type="ECO:0000313" key="2">
    <source>
        <dbReference type="EMBL" id="MBC8334833.1"/>
    </source>
</evidence>
<dbReference type="CDD" id="cd00448">
    <property type="entry name" value="YjgF_YER057c_UK114_family"/>
    <property type="match status" value="1"/>
</dbReference>
<accession>A0A8J6NK88</accession>
<dbReference type="Proteomes" id="UP000614469">
    <property type="component" value="Unassembled WGS sequence"/>
</dbReference>
<dbReference type="NCBIfam" id="TIGR00004">
    <property type="entry name" value="Rid family detoxifying hydrolase"/>
    <property type="match status" value="1"/>
</dbReference>
<sequence>MSLSKKVVTSEKAPKAIGPYSAGMTLGNMVYTAGQIPVDPATSKVVEGGIEVEARQSLTNLKHVLEAAGSGLDYVVKTTCFLADMDEFAQFNAVYAEFFTEKPPARSTVAVKTLPLNVRIEVEAIAYIPEK</sequence>
<dbReference type="InterPro" id="IPR035959">
    <property type="entry name" value="RutC-like_sf"/>
</dbReference>
<dbReference type="SUPFAM" id="SSF55298">
    <property type="entry name" value="YjgF-like"/>
    <property type="match status" value="1"/>
</dbReference>
<name>A0A8J6NK88_9CHLR</name>
<dbReference type="GO" id="GO:0019239">
    <property type="term" value="F:deaminase activity"/>
    <property type="evidence" value="ECO:0007669"/>
    <property type="project" value="TreeGrafter"/>
</dbReference>
<organism evidence="2 3">
    <name type="scientific">Candidatus Desulfolinea nitratireducens</name>
    <dbReference type="NCBI Taxonomy" id="2841698"/>
    <lineage>
        <taxon>Bacteria</taxon>
        <taxon>Bacillati</taxon>
        <taxon>Chloroflexota</taxon>
        <taxon>Anaerolineae</taxon>
        <taxon>Anaerolineales</taxon>
        <taxon>Anaerolineales incertae sedis</taxon>
        <taxon>Candidatus Desulfolinea</taxon>
    </lineage>
</organism>
<reference evidence="2 3" key="1">
    <citation type="submission" date="2020-08" db="EMBL/GenBank/DDBJ databases">
        <title>Bridging the membrane lipid divide: bacteria of the FCB group superphylum have the potential to synthesize archaeal ether lipids.</title>
        <authorList>
            <person name="Villanueva L."/>
            <person name="Von Meijenfeldt F.A.B."/>
            <person name="Westbye A.B."/>
            <person name="Yadav S."/>
            <person name="Hopmans E.C."/>
            <person name="Dutilh B.E."/>
            <person name="Sinninghe Damste J.S."/>
        </authorList>
    </citation>
    <scope>NUCLEOTIDE SEQUENCE [LARGE SCALE GENOMIC DNA]</scope>
    <source>
        <strain evidence="2">NIOZ-UU36</strain>
    </source>
</reference>